<keyword evidence="5" id="KW-1185">Reference proteome</keyword>
<dbReference type="Gene3D" id="3.30.450.20">
    <property type="entry name" value="PAS domain"/>
    <property type="match status" value="1"/>
</dbReference>
<keyword evidence="1" id="KW-0175">Coiled coil</keyword>
<evidence type="ECO:0000259" key="3">
    <source>
        <dbReference type="PROSITE" id="PS50109"/>
    </source>
</evidence>
<gene>
    <name evidence="4" type="ORF">HYG87_01795</name>
</gene>
<evidence type="ECO:0000256" key="1">
    <source>
        <dbReference type="SAM" id="Coils"/>
    </source>
</evidence>
<feature type="transmembrane region" description="Helical" evidence="2">
    <location>
        <begin position="132"/>
        <end position="152"/>
    </location>
</feature>
<dbReference type="GeneID" id="64819457"/>
<sequence length="550" mass="62309">MKGENNLDAEIYLRRIIISKKVSQILSLLVIFMGFMVILGWFTDINILTGDIFNSPPSKFITALLSVICGFLVLILNRNISPLIKRFIQLVSLFIFFIGFLFLIQYLTGMVLPTDYLPFINSPYSTLLPGRSRFMSSFNFILYGIIIFLFALRKRIVIGQSLSILTGLIGFMGFTTYFYGLDPSKIPEVYTEMALYTAFTHLLLSSALLCLYPQQGLMKYFTQEYTGNFLSRKVLPVGILSIIGLGFIVLYGMSSDLFSSSFAVVIMVNTSIFILVLLIIGAAEKLSDLDKERINYQQSLEESLEEQKTIQLELENIVIEKERAQQKLRKLLDEKEIIQSHLESSLSEKETLIREIHHRVKNNLQIISSLLSLQRGYVEDEYSLDLLHEAQTRVKSMALVHEKLYRSEELSHINMQHYVDSLTRDLLATYSQQGVDLNLDLDEVKINIETAIPLGLIINELVSNSLKYAFKGVDDGKIDLSLKECTEGYQLIVKDNGAGLPPALDLDNPKTLGLQLVQSLVGQLDGQLEVFNADGVSFKITFKELLYDSR</sequence>
<dbReference type="PROSITE" id="PS50109">
    <property type="entry name" value="HIS_KIN"/>
    <property type="match status" value="1"/>
</dbReference>
<feature type="domain" description="Histidine kinase" evidence="3">
    <location>
        <begin position="355"/>
        <end position="546"/>
    </location>
</feature>
<dbReference type="RefSeq" id="WP_211533532.1">
    <property type="nucleotide sequence ID" value="NZ_CP058560.1"/>
</dbReference>
<dbReference type="SUPFAM" id="SSF55874">
    <property type="entry name" value="ATPase domain of HSP90 chaperone/DNA topoisomerase II/histidine kinase"/>
    <property type="match status" value="1"/>
</dbReference>
<dbReference type="InterPro" id="IPR011495">
    <property type="entry name" value="Sig_transdc_His_kin_sub2_dim/P"/>
</dbReference>
<name>A0A8T8K2D0_9EURY</name>
<protein>
    <recommendedName>
        <fullName evidence="3">Histidine kinase domain-containing protein</fullName>
    </recommendedName>
</protein>
<dbReference type="InterPro" id="IPR005467">
    <property type="entry name" value="His_kinase_dom"/>
</dbReference>
<dbReference type="Pfam" id="PF07568">
    <property type="entry name" value="HisKA_2"/>
    <property type="match status" value="1"/>
</dbReference>
<feature type="transmembrane region" description="Helical" evidence="2">
    <location>
        <begin position="90"/>
        <end position="112"/>
    </location>
</feature>
<dbReference type="Gene3D" id="3.30.565.10">
    <property type="entry name" value="Histidine kinase-like ATPase, C-terminal domain"/>
    <property type="match status" value="1"/>
</dbReference>
<dbReference type="AlphaFoldDB" id="A0A8T8K2D0"/>
<feature type="transmembrane region" description="Helical" evidence="2">
    <location>
        <begin position="25"/>
        <end position="48"/>
    </location>
</feature>
<evidence type="ECO:0000313" key="4">
    <source>
        <dbReference type="EMBL" id="QUH22588.1"/>
    </source>
</evidence>
<keyword evidence="2" id="KW-0812">Transmembrane</keyword>
<dbReference type="Proteomes" id="UP000681041">
    <property type="component" value="Chromosome"/>
</dbReference>
<proteinExistence type="predicted"/>
<feature type="transmembrane region" description="Helical" evidence="2">
    <location>
        <begin position="164"/>
        <end position="181"/>
    </location>
</feature>
<dbReference type="PANTHER" id="PTHR43065">
    <property type="entry name" value="SENSOR HISTIDINE KINASE"/>
    <property type="match status" value="1"/>
</dbReference>
<evidence type="ECO:0000256" key="2">
    <source>
        <dbReference type="SAM" id="Phobius"/>
    </source>
</evidence>
<feature type="transmembrane region" description="Helical" evidence="2">
    <location>
        <begin position="193"/>
        <end position="213"/>
    </location>
</feature>
<reference evidence="4" key="1">
    <citation type="submission" date="2020-07" db="EMBL/GenBank/DDBJ databases">
        <title>Methanobacterium. sp. MethCan genome.</title>
        <authorList>
            <person name="Postec A."/>
            <person name="Quemeneur M."/>
        </authorList>
    </citation>
    <scope>NUCLEOTIDE SEQUENCE</scope>
    <source>
        <strain evidence="4">MethCAN</strain>
    </source>
</reference>
<dbReference type="Pfam" id="PF02518">
    <property type="entry name" value="HATPase_c"/>
    <property type="match status" value="1"/>
</dbReference>
<evidence type="ECO:0000313" key="5">
    <source>
        <dbReference type="Proteomes" id="UP000681041"/>
    </source>
</evidence>
<accession>A0A8T8K2D0</accession>
<feature type="transmembrane region" description="Helical" evidence="2">
    <location>
        <begin position="260"/>
        <end position="283"/>
    </location>
</feature>
<organism evidence="4 5">
    <name type="scientific">Methanobacterium alkalithermotolerans</name>
    <dbReference type="NCBI Taxonomy" id="2731220"/>
    <lineage>
        <taxon>Archaea</taxon>
        <taxon>Methanobacteriati</taxon>
        <taxon>Methanobacteriota</taxon>
        <taxon>Methanomada group</taxon>
        <taxon>Methanobacteria</taxon>
        <taxon>Methanobacteriales</taxon>
        <taxon>Methanobacteriaceae</taxon>
        <taxon>Methanobacterium</taxon>
    </lineage>
</organism>
<dbReference type="InterPro" id="IPR036890">
    <property type="entry name" value="HATPase_C_sf"/>
</dbReference>
<dbReference type="SMART" id="SM00387">
    <property type="entry name" value="HATPase_c"/>
    <property type="match status" value="1"/>
</dbReference>
<dbReference type="KEGG" id="meme:HYG87_01795"/>
<keyword evidence="2" id="KW-0472">Membrane</keyword>
<keyword evidence="2" id="KW-1133">Transmembrane helix</keyword>
<dbReference type="PANTHER" id="PTHR43065:SF23">
    <property type="entry name" value="SENSOR HISTIDINE KINASE PDTAS"/>
    <property type="match status" value="1"/>
</dbReference>
<feature type="coiled-coil region" evidence="1">
    <location>
        <begin position="286"/>
        <end position="341"/>
    </location>
</feature>
<dbReference type="InterPro" id="IPR003594">
    <property type="entry name" value="HATPase_dom"/>
</dbReference>
<dbReference type="OrthoDB" id="8127at2157"/>
<feature type="transmembrane region" description="Helical" evidence="2">
    <location>
        <begin position="234"/>
        <end position="254"/>
    </location>
</feature>
<feature type="transmembrane region" description="Helical" evidence="2">
    <location>
        <begin position="60"/>
        <end position="78"/>
    </location>
</feature>
<dbReference type="EMBL" id="CP058560">
    <property type="protein sequence ID" value="QUH22588.1"/>
    <property type="molecule type" value="Genomic_DNA"/>
</dbReference>